<accession>A0ABQ2V876</accession>
<feature type="region of interest" description="Disordered" evidence="1">
    <location>
        <begin position="101"/>
        <end position="156"/>
    </location>
</feature>
<organism evidence="2 3">
    <name type="scientific">Lentzea flava</name>
    <dbReference type="NCBI Taxonomy" id="103732"/>
    <lineage>
        <taxon>Bacteria</taxon>
        <taxon>Bacillati</taxon>
        <taxon>Actinomycetota</taxon>
        <taxon>Actinomycetes</taxon>
        <taxon>Pseudonocardiales</taxon>
        <taxon>Pseudonocardiaceae</taxon>
        <taxon>Lentzea</taxon>
    </lineage>
</organism>
<evidence type="ECO:0000256" key="1">
    <source>
        <dbReference type="SAM" id="MobiDB-lite"/>
    </source>
</evidence>
<gene>
    <name evidence="2" type="ORF">GCM10010178_76580</name>
</gene>
<evidence type="ECO:0008006" key="4">
    <source>
        <dbReference type="Google" id="ProtNLM"/>
    </source>
</evidence>
<dbReference type="Proteomes" id="UP000649573">
    <property type="component" value="Unassembled WGS sequence"/>
</dbReference>
<name>A0ABQ2V876_9PSEU</name>
<evidence type="ECO:0000313" key="3">
    <source>
        <dbReference type="Proteomes" id="UP000649573"/>
    </source>
</evidence>
<keyword evidence="3" id="KW-1185">Reference proteome</keyword>
<evidence type="ECO:0000313" key="2">
    <source>
        <dbReference type="EMBL" id="GGU73823.1"/>
    </source>
</evidence>
<proteinExistence type="predicted"/>
<dbReference type="EMBL" id="BMRE01000054">
    <property type="protein sequence ID" value="GGU73823.1"/>
    <property type="molecule type" value="Genomic_DNA"/>
</dbReference>
<sequence length="156" mass="16831">MVVEDVEQRLLALEERVAALEAGRTLVDHLRERVGDGEISYAGSVGFDDREYAWAKDHTYAEVVAGDWNRAATTLESLGSPARLALLGELLRAPRNRGQLQEALGDSSTSNNNDHGGRLTPCLTGVESPRATTSSQTHASLHTYADRSSAGNRRGS</sequence>
<reference evidence="3" key="1">
    <citation type="journal article" date="2019" name="Int. J. Syst. Evol. Microbiol.">
        <title>The Global Catalogue of Microorganisms (GCM) 10K type strain sequencing project: providing services to taxonomists for standard genome sequencing and annotation.</title>
        <authorList>
            <consortium name="The Broad Institute Genomics Platform"/>
            <consortium name="The Broad Institute Genome Sequencing Center for Infectious Disease"/>
            <person name="Wu L."/>
            <person name="Ma J."/>
        </authorList>
    </citation>
    <scope>NUCLEOTIDE SEQUENCE [LARGE SCALE GENOMIC DNA]</scope>
    <source>
        <strain evidence="3">JCM 3296</strain>
    </source>
</reference>
<protein>
    <recommendedName>
        <fullName evidence="4">DUF222 domain-containing protein</fullName>
    </recommendedName>
</protein>
<feature type="compositionally biased region" description="Polar residues" evidence="1">
    <location>
        <begin position="130"/>
        <end position="140"/>
    </location>
</feature>
<comment type="caution">
    <text evidence="2">The sequence shown here is derived from an EMBL/GenBank/DDBJ whole genome shotgun (WGS) entry which is preliminary data.</text>
</comment>